<evidence type="ECO:0000259" key="6">
    <source>
        <dbReference type="Pfam" id="PF01965"/>
    </source>
</evidence>
<proteinExistence type="inferred from homology"/>
<dbReference type="EC" id="4.2.1.130" evidence="1"/>
<comment type="similarity">
    <text evidence="4">Belongs to the peptidase C56 family. HSP31-like subfamily.</text>
</comment>
<keyword evidence="2" id="KW-0346">Stress response</keyword>
<gene>
    <name evidence="7" type="ORF">WJX73_005418</name>
</gene>
<evidence type="ECO:0000256" key="4">
    <source>
        <dbReference type="ARBA" id="ARBA00038493"/>
    </source>
</evidence>
<protein>
    <recommendedName>
        <fullName evidence="1">D-lactate dehydratase</fullName>
        <ecNumber evidence="1">4.2.1.130</ecNumber>
    </recommendedName>
</protein>
<dbReference type="SUPFAM" id="SSF52317">
    <property type="entry name" value="Class I glutamine amidotransferase-like"/>
    <property type="match status" value="1"/>
</dbReference>
<dbReference type="PANTHER" id="PTHR48094:SF11">
    <property type="entry name" value="GLUTATHIONE-INDEPENDENT GLYOXALASE HSP31-RELATED"/>
    <property type="match status" value="1"/>
</dbReference>
<dbReference type="Proteomes" id="UP001465755">
    <property type="component" value="Unassembled WGS sequence"/>
</dbReference>
<accession>A0AAW1P7N0</accession>
<dbReference type="EMBL" id="JALJOQ010000056">
    <property type="protein sequence ID" value="KAK9803774.1"/>
    <property type="molecule type" value="Genomic_DNA"/>
</dbReference>
<dbReference type="PANTHER" id="PTHR48094">
    <property type="entry name" value="PROTEIN/NUCLEIC ACID DEGLYCASE DJ-1-RELATED"/>
    <property type="match status" value="1"/>
</dbReference>
<feature type="domain" description="DJ-1/PfpI" evidence="6">
    <location>
        <begin position="31"/>
        <end position="193"/>
    </location>
</feature>
<dbReference type="GO" id="GO:0019243">
    <property type="term" value="P:methylglyoxal catabolic process to D-lactate via S-lactoyl-glutathione"/>
    <property type="evidence" value="ECO:0007669"/>
    <property type="project" value="TreeGrafter"/>
</dbReference>
<dbReference type="AlphaFoldDB" id="A0AAW1P7N0"/>
<comment type="caution">
    <text evidence="7">The sequence shown here is derived from an EMBL/GenBank/DDBJ whole genome shotgun (WGS) entry which is preliminary data.</text>
</comment>
<evidence type="ECO:0000256" key="3">
    <source>
        <dbReference type="ARBA" id="ARBA00023239"/>
    </source>
</evidence>
<dbReference type="FunFam" id="3.40.50.880:FF:000051">
    <property type="entry name" value="Glutathione-independent glyoxalase HSP31"/>
    <property type="match status" value="1"/>
</dbReference>
<dbReference type="GO" id="GO:0019172">
    <property type="term" value="F:glyoxalase III activity"/>
    <property type="evidence" value="ECO:0007669"/>
    <property type="project" value="UniProtKB-EC"/>
</dbReference>
<sequence length="240" mass="25927">MTLPKRAVISITTYNGVFYEDNKKTGLYWSEALHPYNVFREAGFEVDVTSETGKFGYDEHSIVGDALDPESKEAWEDPKHPLKGQLENKMLVASQVDPSKYGIFFAAGGHGSIYDYPKATGLHKLAAQIYDNGGVVAAVCHGPAVLPGIKDVKTSEPIIKGKKVTGFSEEGEKQGGVLDQMNKEGVQTIEKQVNAVGAKYIEPPTPFGDFTQNDGRIATGVNPASAKSTAENAVKIYKSL</sequence>
<evidence type="ECO:0000256" key="5">
    <source>
        <dbReference type="ARBA" id="ARBA00048082"/>
    </source>
</evidence>
<evidence type="ECO:0000256" key="1">
    <source>
        <dbReference type="ARBA" id="ARBA00013134"/>
    </source>
</evidence>
<evidence type="ECO:0000313" key="8">
    <source>
        <dbReference type="Proteomes" id="UP001465755"/>
    </source>
</evidence>
<comment type="catalytic activity">
    <reaction evidence="5">
        <text>methylglyoxal + H2O = (R)-lactate + H(+)</text>
        <dbReference type="Rhea" id="RHEA:27754"/>
        <dbReference type="ChEBI" id="CHEBI:15377"/>
        <dbReference type="ChEBI" id="CHEBI:15378"/>
        <dbReference type="ChEBI" id="CHEBI:16004"/>
        <dbReference type="ChEBI" id="CHEBI:17158"/>
        <dbReference type="EC" id="4.2.1.130"/>
    </reaction>
</comment>
<keyword evidence="8" id="KW-1185">Reference proteome</keyword>
<dbReference type="GO" id="GO:0005737">
    <property type="term" value="C:cytoplasm"/>
    <property type="evidence" value="ECO:0007669"/>
    <property type="project" value="TreeGrafter"/>
</dbReference>
<dbReference type="Gene3D" id="3.40.50.880">
    <property type="match status" value="1"/>
</dbReference>
<name>A0AAW1P7N0_9CHLO</name>
<organism evidence="7 8">
    <name type="scientific">Symbiochloris irregularis</name>
    <dbReference type="NCBI Taxonomy" id="706552"/>
    <lineage>
        <taxon>Eukaryota</taxon>
        <taxon>Viridiplantae</taxon>
        <taxon>Chlorophyta</taxon>
        <taxon>core chlorophytes</taxon>
        <taxon>Trebouxiophyceae</taxon>
        <taxon>Trebouxiales</taxon>
        <taxon>Trebouxiaceae</taxon>
        <taxon>Symbiochloris</taxon>
    </lineage>
</organism>
<dbReference type="InterPro" id="IPR029062">
    <property type="entry name" value="Class_I_gatase-like"/>
</dbReference>
<dbReference type="InterPro" id="IPR050325">
    <property type="entry name" value="Prot/Nucl_acid_deglycase"/>
</dbReference>
<dbReference type="Pfam" id="PF01965">
    <property type="entry name" value="DJ-1_PfpI"/>
    <property type="match status" value="1"/>
</dbReference>
<dbReference type="InterPro" id="IPR002818">
    <property type="entry name" value="DJ-1/PfpI"/>
</dbReference>
<keyword evidence="3" id="KW-0456">Lyase</keyword>
<reference evidence="7 8" key="1">
    <citation type="journal article" date="2024" name="Nat. Commun.">
        <title>Phylogenomics reveals the evolutionary origins of lichenization in chlorophyte algae.</title>
        <authorList>
            <person name="Puginier C."/>
            <person name="Libourel C."/>
            <person name="Otte J."/>
            <person name="Skaloud P."/>
            <person name="Haon M."/>
            <person name="Grisel S."/>
            <person name="Petersen M."/>
            <person name="Berrin J.G."/>
            <person name="Delaux P.M."/>
            <person name="Dal Grande F."/>
            <person name="Keller J."/>
        </authorList>
    </citation>
    <scope>NUCLEOTIDE SEQUENCE [LARGE SCALE GENOMIC DNA]</scope>
    <source>
        <strain evidence="7 8">SAG 2036</strain>
    </source>
</reference>
<evidence type="ECO:0000313" key="7">
    <source>
        <dbReference type="EMBL" id="KAK9803774.1"/>
    </source>
</evidence>
<evidence type="ECO:0000256" key="2">
    <source>
        <dbReference type="ARBA" id="ARBA00023016"/>
    </source>
</evidence>